<gene>
    <name evidence="1" type="ORF">S06H3_05865</name>
</gene>
<dbReference type="EMBL" id="BARV01002218">
    <property type="protein sequence ID" value="GAH90411.1"/>
    <property type="molecule type" value="Genomic_DNA"/>
</dbReference>
<evidence type="ECO:0000313" key="1">
    <source>
        <dbReference type="EMBL" id="GAH90411.1"/>
    </source>
</evidence>
<accession>X1J6Q0</accession>
<dbReference type="InterPro" id="IPR011856">
    <property type="entry name" value="tRNA_endonuc-like_dom_sf"/>
</dbReference>
<name>X1J6Q0_9ZZZZ</name>
<dbReference type="GO" id="GO:0003676">
    <property type="term" value="F:nucleic acid binding"/>
    <property type="evidence" value="ECO:0007669"/>
    <property type="project" value="InterPro"/>
</dbReference>
<proteinExistence type="predicted"/>
<protein>
    <submittedName>
        <fullName evidence="1">Uncharacterized protein</fullName>
    </submittedName>
</protein>
<organism evidence="1">
    <name type="scientific">marine sediment metagenome</name>
    <dbReference type="NCBI Taxonomy" id="412755"/>
    <lineage>
        <taxon>unclassified sequences</taxon>
        <taxon>metagenomes</taxon>
        <taxon>ecological metagenomes</taxon>
    </lineage>
</organism>
<dbReference type="Gene3D" id="3.40.1350.10">
    <property type="match status" value="1"/>
</dbReference>
<feature type="non-terminal residue" evidence="1">
    <location>
        <position position="1"/>
    </location>
</feature>
<reference evidence="1" key="1">
    <citation type="journal article" date="2014" name="Front. Microbiol.">
        <title>High frequency of phylogenetically diverse reductive dehalogenase-homologous genes in deep subseafloor sedimentary metagenomes.</title>
        <authorList>
            <person name="Kawai M."/>
            <person name="Futagami T."/>
            <person name="Toyoda A."/>
            <person name="Takaki Y."/>
            <person name="Nishi S."/>
            <person name="Hori S."/>
            <person name="Arai W."/>
            <person name="Tsubouchi T."/>
            <person name="Morono Y."/>
            <person name="Uchiyama I."/>
            <person name="Ito T."/>
            <person name="Fujiyama A."/>
            <person name="Inagaki F."/>
            <person name="Takami H."/>
        </authorList>
    </citation>
    <scope>NUCLEOTIDE SEQUENCE</scope>
    <source>
        <strain evidence="1">Expedition CK06-06</strain>
    </source>
</reference>
<comment type="caution">
    <text evidence="1">The sequence shown here is derived from an EMBL/GenBank/DDBJ whole genome shotgun (WGS) entry which is preliminary data.</text>
</comment>
<sequence length="389" mass="44121">LIMIDINPYLVSDATASGRALTPIPVKDRAFQEEWLQELLFKHPSILPVDHIDEAYVPLVPIGREIASIDNLFVSPSGFITVVETKLWRNPEAHRTVVAQVLEYANVLTTWTYDRLDQAVSSYMGKRIGEPLNIFGAVKRAVRSLDVNEIEFQATVQESLTNGRFALLIVGDRIFPEATQLAGIIQSAPHLQFSMGFVELRCYRLDKGTNWPLVVVPNFVAKTKEITRAVVRVIYEEKKPDVQVDTIGDDKSTLKTNFPVFVASLPSNIRDSFRGYLERWMKAGYTIYWGKVGFSLRIGWKGKLTTIFDAYPYTASIVSERRARQCDLPEETYNKYKDELMKSPMLGSLMAAGRVYENYDGMTEDDVVLLLNATDKLVNELYRMNSPDN</sequence>
<dbReference type="AlphaFoldDB" id="X1J6Q0"/>